<evidence type="ECO:0000259" key="1">
    <source>
        <dbReference type="Pfam" id="PF00534"/>
    </source>
</evidence>
<dbReference type="AlphaFoldDB" id="A0A5E7RUW6"/>
<dbReference type="EMBL" id="CABVIY010000002">
    <property type="protein sequence ID" value="VVP77624.1"/>
    <property type="molecule type" value="Genomic_DNA"/>
</dbReference>
<dbReference type="CDD" id="cd03808">
    <property type="entry name" value="GT4_CapM-like"/>
    <property type="match status" value="1"/>
</dbReference>
<name>A0A5E7RUW6_PSEFL</name>
<dbReference type="PANTHER" id="PTHR12526:SF630">
    <property type="entry name" value="GLYCOSYLTRANSFERASE"/>
    <property type="match status" value="1"/>
</dbReference>
<dbReference type="PANTHER" id="PTHR12526">
    <property type="entry name" value="GLYCOSYLTRANSFERASE"/>
    <property type="match status" value="1"/>
</dbReference>
<dbReference type="RefSeq" id="WP_150770083.1">
    <property type="nucleotide sequence ID" value="NZ_CABVIY010000002.1"/>
</dbReference>
<dbReference type="Gene3D" id="3.40.50.2000">
    <property type="entry name" value="Glycogen Phosphorylase B"/>
    <property type="match status" value="2"/>
</dbReference>
<accession>A0A5E7RUW6</accession>
<organism evidence="3 4">
    <name type="scientific">Pseudomonas fluorescens</name>
    <dbReference type="NCBI Taxonomy" id="294"/>
    <lineage>
        <taxon>Bacteria</taxon>
        <taxon>Pseudomonadati</taxon>
        <taxon>Pseudomonadota</taxon>
        <taxon>Gammaproteobacteria</taxon>
        <taxon>Pseudomonadales</taxon>
        <taxon>Pseudomonadaceae</taxon>
        <taxon>Pseudomonas</taxon>
    </lineage>
</organism>
<dbReference type="Pfam" id="PF00534">
    <property type="entry name" value="Glycos_transf_1"/>
    <property type="match status" value="1"/>
</dbReference>
<keyword evidence="3" id="KW-0808">Transferase</keyword>
<protein>
    <submittedName>
        <fullName evidence="3">Glycosyltransferase EpsD</fullName>
        <ecNumber evidence="3">2.4.-.-</ecNumber>
    </submittedName>
</protein>
<dbReference type="Pfam" id="PF13579">
    <property type="entry name" value="Glyco_trans_4_4"/>
    <property type="match status" value="1"/>
</dbReference>
<dbReference type="SUPFAM" id="SSF53756">
    <property type="entry name" value="UDP-Glycosyltransferase/glycogen phosphorylase"/>
    <property type="match status" value="1"/>
</dbReference>
<dbReference type="GO" id="GO:0016757">
    <property type="term" value="F:glycosyltransferase activity"/>
    <property type="evidence" value="ECO:0007669"/>
    <property type="project" value="UniProtKB-KW"/>
</dbReference>
<keyword evidence="3" id="KW-0328">Glycosyltransferase</keyword>
<feature type="domain" description="Glycosyl transferase family 1" evidence="1">
    <location>
        <begin position="199"/>
        <end position="363"/>
    </location>
</feature>
<dbReference type="OrthoDB" id="4611853at2"/>
<evidence type="ECO:0000259" key="2">
    <source>
        <dbReference type="Pfam" id="PF13579"/>
    </source>
</evidence>
<sequence>MQVNNLKVARVSTVPFFVLTQLRAQIEALGASGMSVTVIASNDEMSDELAENKKLTYLPVNIEREINPVKDFLSLITLARVFKKNKFDIVHSTTPKAGLLCAVAGLFSGTRIRLHTFTGQPWVTMKGIKRSILKSCDKVIGSLNTHCYADSHSQRDFLVSNGIIKADKISVLGAGSLAGINLDRFDPARYSPEVLSSLRDNLNIPESGKIVLFVGRITPDKGIKELVTAFSAAVDKSGDVYLVFVGPFESAGEDILNDVTDAKVRNNIKVVGYSEEPEKYMAVADVLCLPSYREGFGTVVIEAAAMGTPTIGTDIYGLSDAILDGETGILVPVKDSVALEKAIVSTLANAPLLSSLGAAARKRAITDFSSSACSELLINEYRRFFN</sequence>
<dbReference type="InterPro" id="IPR001296">
    <property type="entry name" value="Glyco_trans_1"/>
</dbReference>
<dbReference type="GO" id="GO:1901135">
    <property type="term" value="P:carbohydrate derivative metabolic process"/>
    <property type="evidence" value="ECO:0007669"/>
    <property type="project" value="UniProtKB-ARBA"/>
</dbReference>
<reference evidence="3 4" key="1">
    <citation type="submission" date="2019-09" db="EMBL/GenBank/DDBJ databases">
        <authorList>
            <person name="Chandra G."/>
            <person name="Truman W A."/>
        </authorList>
    </citation>
    <scope>NUCLEOTIDE SEQUENCE [LARGE SCALE GENOMIC DNA]</scope>
    <source>
        <strain evidence="3">PS918</strain>
    </source>
</reference>
<dbReference type="EC" id="2.4.-.-" evidence="3"/>
<dbReference type="Proteomes" id="UP000326611">
    <property type="component" value="Unassembled WGS sequence"/>
</dbReference>
<gene>
    <name evidence="3" type="primary">epsD</name>
    <name evidence="3" type="ORF">PS918_02009</name>
</gene>
<evidence type="ECO:0000313" key="4">
    <source>
        <dbReference type="Proteomes" id="UP000326611"/>
    </source>
</evidence>
<feature type="domain" description="Glycosyltransferase subfamily 4-like N-terminal" evidence="2">
    <location>
        <begin position="20"/>
        <end position="174"/>
    </location>
</feature>
<evidence type="ECO:0000313" key="3">
    <source>
        <dbReference type="EMBL" id="VVP77624.1"/>
    </source>
</evidence>
<proteinExistence type="predicted"/>
<dbReference type="InterPro" id="IPR028098">
    <property type="entry name" value="Glyco_trans_4-like_N"/>
</dbReference>